<evidence type="ECO:0000313" key="8">
    <source>
        <dbReference type="EMBL" id="SDT01964.1"/>
    </source>
</evidence>
<keyword evidence="4 6" id="KW-1133">Transmembrane helix</keyword>
<proteinExistence type="predicted"/>
<feature type="transmembrane region" description="Helical" evidence="6">
    <location>
        <begin position="280"/>
        <end position="299"/>
    </location>
</feature>
<dbReference type="Pfam" id="PF00482">
    <property type="entry name" value="T2SSF"/>
    <property type="match status" value="1"/>
</dbReference>
<protein>
    <submittedName>
        <fullName evidence="8">Flp pilus assembly protein TadB</fullName>
    </submittedName>
</protein>
<keyword evidence="2" id="KW-1003">Cell membrane</keyword>
<keyword evidence="3 6" id="KW-0812">Transmembrane</keyword>
<evidence type="ECO:0000256" key="3">
    <source>
        <dbReference type="ARBA" id="ARBA00022692"/>
    </source>
</evidence>
<evidence type="ECO:0000256" key="4">
    <source>
        <dbReference type="ARBA" id="ARBA00022989"/>
    </source>
</evidence>
<dbReference type="Proteomes" id="UP000199092">
    <property type="component" value="Chromosome I"/>
</dbReference>
<name>A0A1H1WY04_9ACTN</name>
<comment type="subcellular location">
    <subcellularLocation>
        <location evidence="1">Cell membrane</location>
        <topology evidence="1">Multi-pass membrane protein</topology>
    </subcellularLocation>
</comment>
<feature type="transmembrane region" description="Helical" evidence="6">
    <location>
        <begin position="102"/>
        <end position="122"/>
    </location>
</feature>
<accession>A0A1H1WY04</accession>
<dbReference type="GO" id="GO:0005886">
    <property type="term" value="C:plasma membrane"/>
    <property type="evidence" value="ECO:0007669"/>
    <property type="project" value="UniProtKB-SubCell"/>
</dbReference>
<evidence type="ECO:0000313" key="9">
    <source>
        <dbReference type="Proteomes" id="UP000199092"/>
    </source>
</evidence>
<evidence type="ECO:0000256" key="5">
    <source>
        <dbReference type="ARBA" id="ARBA00023136"/>
    </source>
</evidence>
<dbReference type="AlphaFoldDB" id="A0A1H1WY04"/>
<keyword evidence="5 6" id="KW-0472">Membrane</keyword>
<gene>
    <name evidence="8" type="ORF">SAMN04488543_2857</name>
</gene>
<feature type="transmembrane region" description="Helical" evidence="6">
    <location>
        <begin position="128"/>
        <end position="148"/>
    </location>
</feature>
<evidence type="ECO:0000256" key="1">
    <source>
        <dbReference type="ARBA" id="ARBA00004651"/>
    </source>
</evidence>
<evidence type="ECO:0000256" key="2">
    <source>
        <dbReference type="ARBA" id="ARBA00022475"/>
    </source>
</evidence>
<dbReference type="RefSeq" id="WP_091413678.1">
    <property type="nucleotide sequence ID" value="NZ_LT629749.1"/>
</dbReference>
<dbReference type="PANTHER" id="PTHR35007:SF1">
    <property type="entry name" value="PILUS ASSEMBLY PROTEIN"/>
    <property type="match status" value="1"/>
</dbReference>
<dbReference type="EMBL" id="LT629749">
    <property type="protein sequence ID" value="SDT01964.1"/>
    <property type="molecule type" value="Genomic_DNA"/>
</dbReference>
<dbReference type="PANTHER" id="PTHR35007">
    <property type="entry name" value="INTEGRAL MEMBRANE PROTEIN-RELATED"/>
    <property type="match status" value="1"/>
</dbReference>
<dbReference type="OrthoDB" id="5243064at2"/>
<feature type="domain" description="Type II secretion system protein GspF" evidence="7">
    <location>
        <begin position="170"/>
        <end position="296"/>
    </location>
</feature>
<evidence type="ECO:0000259" key="7">
    <source>
        <dbReference type="Pfam" id="PF00482"/>
    </source>
</evidence>
<reference evidence="8 9" key="1">
    <citation type="submission" date="2016-10" db="EMBL/GenBank/DDBJ databases">
        <authorList>
            <person name="de Groot N.N."/>
        </authorList>
    </citation>
    <scope>NUCLEOTIDE SEQUENCE [LARGE SCALE GENOMIC DNA]</scope>
    <source>
        <strain evidence="8 9">DSM 21741</strain>
    </source>
</reference>
<organism evidence="8 9">
    <name type="scientific">Friedmanniella luteola</name>
    <dbReference type="NCBI Taxonomy" id="546871"/>
    <lineage>
        <taxon>Bacteria</taxon>
        <taxon>Bacillati</taxon>
        <taxon>Actinomycetota</taxon>
        <taxon>Actinomycetes</taxon>
        <taxon>Propionibacteriales</taxon>
        <taxon>Nocardioidaceae</taxon>
        <taxon>Friedmanniella</taxon>
    </lineage>
</organism>
<dbReference type="InterPro" id="IPR018076">
    <property type="entry name" value="T2SS_GspF_dom"/>
</dbReference>
<sequence length="305" mass="32400">MTGLQLALVGGALLGLGVALLLARLVPAHPDLRDTLDRLSPTPTRTPTDVAAAAAGSGAVLGQERLGVWALGAFPPAVWVRTPVRELAVLRIPVARFYGEKVLFALIGLTIPALLSGLFVLLGFRVPFGVPVAGTVLLAVGMFFLPDYNVRDDALKARAEFARALGAYVDLVALERNSGSGARQAMEVAADIGDSWVFRRLGEELARSRWSGQAPWEALHTLADELGLPELADLADIMRLSGEEGAQVYANLRARSASMRSAMLNAELTKANEIGERMSFPMSILGVIFLALLVTPALLRLLGGT</sequence>
<keyword evidence="9" id="KW-1185">Reference proteome</keyword>
<evidence type="ECO:0000256" key="6">
    <source>
        <dbReference type="SAM" id="Phobius"/>
    </source>
</evidence>
<dbReference type="STRING" id="546871.SAMN04488543_2857"/>